<dbReference type="InterPro" id="IPR051675">
    <property type="entry name" value="Endo/Exo/Phosphatase_dom_1"/>
</dbReference>
<evidence type="ECO:0000313" key="3">
    <source>
        <dbReference type="Proteomes" id="UP000787625"/>
    </source>
</evidence>
<dbReference type="PANTHER" id="PTHR21180:SF32">
    <property type="entry name" value="ENDONUCLEASE_EXONUCLEASE_PHOSPHATASE FAMILY DOMAIN-CONTAINING PROTEIN 1"/>
    <property type="match status" value="1"/>
</dbReference>
<evidence type="ECO:0000313" key="2">
    <source>
        <dbReference type="EMBL" id="HJD52858.1"/>
    </source>
</evidence>
<keyword evidence="1" id="KW-0812">Transmembrane</keyword>
<dbReference type="AlphaFoldDB" id="A0A9D2UI37"/>
<protein>
    <submittedName>
        <fullName evidence="2">Helix-hairpin-helix domain-containing protein</fullName>
    </submittedName>
</protein>
<proteinExistence type="predicted"/>
<sequence>MGNLWRNYFYYTRQDIRGLLVIAAIIAAALTSCIVVRCVHDDSDSKPQDIDIEAYDRLAASLNRHDSAGSEWRPRPHHRKRRYTDWRLPVAPPAQFDPNADDSATMVMSGLPPYVARNIVRYRAKGGTFRRADDLARIYGMDSALFNSIRPYITIHPTPEAETLHATAVAYHPVEKYPEGTVIDINAADTAMLMKIPGIGRGYSAMILAYRRRLGGFVSPSQVDEIDNLPRGFAKWFKVAPDFSPGKININRASIERLRDHPYLDFYQARAIIEWRRKYGDLRSLQQLSILEEFSDSTLDRIAPYIEF</sequence>
<feature type="transmembrane region" description="Helical" evidence="1">
    <location>
        <begin position="20"/>
        <end position="39"/>
    </location>
</feature>
<dbReference type="Pfam" id="PF12836">
    <property type="entry name" value="HHH_3"/>
    <property type="match status" value="3"/>
</dbReference>
<dbReference type="Gene3D" id="1.10.150.310">
    <property type="entry name" value="Tex RuvX-like domain-like"/>
    <property type="match status" value="1"/>
</dbReference>
<dbReference type="Proteomes" id="UP000787625">
    <property type="component" value="Unassembled WGS sequence"/>
</dbReference>
<dbReference type="PROSITE" id="PS51257">
    <property type="entry name" value="PROKAR_LIPOPROTEIN"/>
    <property type="match status" value="1"/>
</dbReference>
<dbReference type="InterPro" id="IPR010994">
    <property type="entry name" value="RuvA_2-like"/>
</dbReference>
<keyword evidence="1" id="KW-0472">Membrane</keyword>
<evidence type="ECO:0000256" key="1">
    <source>
        <dbReference type="SAM" id="Phobius"/>
    </source>
</evidence>
<dbReference type="EMBL" id="DWUP01000080">
    <property type="protein sequence ID" value="HJD52858.1"/>
    <property type="molecule type" value="Genomic_DNA"/>
</dbReference>
<comment type="caution">
    <text evidence="2">The sequence shown here is derived from an EMBL/GenBank/DDBJ whole genome shotgun (WGS) entry which is preliminary data.</text>
</comment>
<reference evidence="2" key="2">
    <citation type="submission" date="2021-04" db="EMBL/GenBank/DDBJ databases">
        <authorList>
            <person name="Gilroy R."/>
        </authorList>
    </citation>
    <scope>NUCLEOTIDE SEQUENCE</scope>
    <source>
        <strain evidence="2">MalCec1-1739</strain>
    </source>
</reference>
<dbReference type="PANTHER" id="PTHR21180">
    <property type="entry name" value="ENDONUCLEASE/EXONUCLEASE/PHOSPHATASE FAMILY DOMAIN-CONTAINING PROTEIN 1"/>
    <property type="match status" value="1"/>
</dbReference>
<gene>
    <name evidence="2" type="ORF">IAA93_03920</name>
</gene>
<name>A0A9D2UI37_9BACT</name>
<reference evidence="2" key="1">
    <citation type="journal article" date="2021" name="PeerJ">
        <title>Extensive microbial diversity within the chicken gut microbiome revealed by metagenomics and culture.</title>
        <authorList>
            <person name="Gilroy R."/>
            <person name="Ravi A."/>
            <person name="Getino M."/>
            <person name="Pursley I."/>
            <person name="Horton D.L."/>
            <person name="Alikhan N.F."/>
            <person name="Baker D."/>
            <person name="Gharbi K."/>
            <person name="Hall N."/>
            <person name="Watson M."/>
            <person name="Adriaenssens E.M."/>
            <person name="Foster-Nyarko E."/>
            <person name="Jarju S."/>
            <person name="Secka A."/>
            <person name="Antonio M."/>
            <person name="Oren A."/>
            <person name="Chaudhuri R.R."/>
            <person name="La Ragione R."/>
            <person name="Hildebrand F."/>
            <person name="Pallen M.J."/>
        </authorList>
    </citation>
    <scope>NUCLEOTIDE SEQUENCE</scope>
    <source>
        <strain evidence="2">MalCec1-1739</strain>
    </source>
</reference>
<organism evidence="2 3">
    <name type="scientific">Candidatus Avibacteroides avistercoris</name>
    <dbReference type="NCBI Taxonomy" id="2840690"/>
    <lineage>
        <taxon>Bacteria</taxon>
        <taxon>Pseudomonadati</taxon>
        <taxon>Bacteroidota</taxon>
        <taxon>Bacteroidia</taxon>
        <taxon>Bacteroidales</taxon>
        <taxon>Bacteroidaceae</taxon>
        <taxon>Bacteroidaceae incertae sedis</taxon>
        <taxon>Candidatus Avibacteroides</taxon>
    </lineage>
</organism>
<keyword evidence="1" id="KW-1133">Transmembrane helix</keyword>
<accession>A0A9D2UI37</accession>
<dbReference type="Gene3D" id="1.10.150.280">
    <property type="entry name" value="AF1531-like domain"/>
    <property type="match status" value="2"/>
</dbReference>
<dbReference type="SUPFAM" id="SSF47781">
    <property type="entry name" value="RuvA domain 2-like"/>
    <property type="match status" value="3"/>
</dbReference>